<comment type="caution">
    <text evidence="3">The sequence shown here is derived from an EMBL/GenBank/DDBJ whole genome shotgun (WGS) entry which is preliminary data.</text>
</comment>
<dbReference type="RefSeq" id="WP_284102832.1">
    <property type="nucleotide sequence ID" value="NZ_JARRAF010000040.1"/>
</dbReference>
<dbReference type="Proteomes" id="UP001172778">
    <property type="component" value="Unassembled WGS sequence"/>
</dbReference>
<reference evidence="3" key="1">
    <citation type="submission" date="2023-03" db="EMBL/GenBank/DDBJ databases">
        <title>Chitinimonas shenzhenensis gen. nov., sp. nov., a novel member of family Burkholderiaceae isolated from activated sludge collected in Shen Zhen, China.</title>
        <authorList>
            <person name="Wang X."/>
        </authorList>
    </citation>
    <scope>NUCLEOTIDE SEQUENCE</scope>
    <source>
        <strain evidence="3">DQS-5</strain>
    </source>
</reference>
<dbReference type="InterPro" id="IPR028917">
    <property type="entry name" value="Tox-GHH2_domain"/>
</dbReference>
<gene>
    <name evidence="3" type="ORF">PZA18_20945</name>
</gene>
<feature type="compositionally biased region" description="Polar residues" evidence="1">
    <location>
        <begin position="393"/>
        <end position="402"/>
    </location>
</feature>
<evidence type="ECO:0000313" key="4">
    <source>
        <dbReference type="Proteomes" id="UP001172778"/>
    </source>
</evidence>
<accession>A0ABT7E2G5</accession>
<dbReference type="Pfam" id="PF15635">
    <property type="entry name" value="Tox-GHH2"/>
    <property type="match status" value="1"/>
</dbReference>
<organism evidence="3 4">
    <name type="scientific">Parachitinimonas caeni</name>
    <dbReference type="NCBI Taxonomy" id="3031301"/>
    <lineage>
        <taxon>Bacteria</taxon>
        <taxon>Pseudomonadati</taxon>
        <taxon>Pseudomonadota</taxon>
        <taxon>Betaproteobacteria</taxon>
        <taxon>Neisseriales</taxon>
        <taxon>Chitinibacteraceae</taxon>
        <taxon>Parachitinimonas</taxon>
    </lineage>
</organism>
<evidence type="ECO:0000259" key="2">
    <source>
        <dbReference type="Pfam" id="PF15635"/>
    </source>
</evidence>
<evidence type="ECO:0000313" key="3">
    <source>
        <dbReference type="EMBL" id="MDK2126513.1"/>
    </source>
</evidence>
<dbReference type="EMBL" id="JARRAF010000040">
    <property type="protein sequence ID" value="MDK2126513.1"/>
    <property type="molecule type" value="Genomic_DNA"/>
</dbReference>
<name>A0ABT7E2G5_9NEIS</name>
<keyword evidence="4" id="KW-1185">Reference proteome</keyword>
<feature type="region of interest" description="Disordered" evidence="1">
    <location>
        <begin position="377"/>
        <end position="402"/>
    </location>
</feature>
<evidence type="ECO:0000256" key="1">
    <source>
        <dbReference type="SAM" id="MobiDB-lite"/>
    </source>
</evidence>
<feature type="domain" description="Tox-GHH2" evidence="2">
    <location>
        <begin position="243"/>
        <end position="355"/>
    </location>
</feature>
<sequence length="402" mass="43699">MRSTPSQNISSDTKRLRLAQDLANSDGDLDAPDLQGLQLARAAVPSGDPIVAALSVPRTAASSPPNTPPIFYTSDADIAAACKSVDEAIDNNCKSKTSVNRSGDDKTAFDSIVDLDKQLQESIYGAGRGLSEAKTNSATKWLFDHCEGLWQKPSQNNLGQYSGKRKDPNRTFIKNNRGDVISSYQATDNSMSNMSLEDAYAKMSENWAKQNKCLQAKKCKFIPFKNTDKEKQAKDGKGCCPGQTGHHVMPDAMFRSLDQPAPSSGTKKRKRNDKETFGCWGNYDEGDAPTICVEGTSNHGGSHGLMHDNSTKVLGDVLSQPEMDYRKARDLMSDALYDAFPNCSKECTKAQLDNYYKKAIKSEGECSGKELKDVKVVPHSGASADTSRVRVPKQTTSSGDAP</sequence>
<proteinExistence type="predicted"/>
<protein>
    <submittedName>
        <fullName evidence="3">HNH/endonuclease VII fold toxin-2 domain-containing protein</fullName>
    </submittedName>
</protein>